<gene>
    <name evidence="1" type="ORF">VSDG_06364</name>
</gene>
<reference evidence="1 2" key="1">
    <citation type="submission" date="2015-09" db="EMBL/GenBank/DDBJ databases">
        <title>Host preference determinants of Valsa canker pathogens revealed by comparative genomics.</title>
        <authorList>
            <person name="Yin Z."/>
            <person name="Huang L."/>
        </authorList>
    </citation>
    <scope>NUCLEOTIDE SEQUENCE [LARGE SCALE GENOMIC DNA]</scope>
    <source>
        <strain evidence="1 2">YSFL</strain>
    </source>
</reference>
<keyword evidence="2" id="KW-1185">Reference proteome</keyword>
<proteinExistence type="predicted"/>
<dbReference type="AlphaFoldDB" id="A0A423VPQ6"/>
<accession>A0A423VPQ6</accession>
<evidence type="ECO:0000313" key="1">
    <source>
        <dbReference type="EMBL" id="ROV92901.1"/>
    </source>
</evidence>
<evidence type="ECO:0000313" key="2">
    <source>
        <dbReference type="Proteomes" id="UP000284375"/>
    </source>
</evidence>
<organism evidence="1 2">
    <name type="scientific">Cytospora chrysosperma</name>
    <name type="common">Cytospora canker fungus</name>
    <name type="synonym">Sphaeria chrysosperma</name>
    <dbReference type="NCBI Taxonomy" id="252740"/>
    <lineage>
        <taxon>Eukaryota</taxon>
        <taxon>Fungi</taxon>
        <taxon>Dikarya</taxon>
        <taxon>Ascomycota</taxon>
        <taxon>Pezizomycotina</taxon>
        <taxon>Sordariomycetes</taxon>
        <taxon>Sordariomycetidae</taxon>
        <taxon>Diaporthales</taxon>
        <taxon>Cytosporaceae</taxon>
        <taxon>Cytospora</taxon>
    </lineage>
</organism>
<name>A0A423VPQ6_CYTCH</name>
<comment type="caution">
    <text evidence="1">The sequence shown here is derived from an EMBL/GenBank/DDBJ whole genome shotgun (WGS) entry which is preliminary data.</text>
</comment>
<protein>
    <submittedName>
        <fullName evidence="1">Uncharacterized protein</fullName>
    </submittedName>
</protein>
<dbReference type="Proteomes" id="UP000284375">
    <property type="component" value="Unassembled WGS sequence"/>
</dbReference>
<dbReference type="EMBL" id="LJZO01000035">
    <property type="protein sequence ID" value="ROV92901.1"/>
    <property type="molecule type" value="Genomic_DNA"/>
</dbReference>
<sequence>MEDAAEVIYSRADGLRGEEIVHHETYAVGDLQGFTGISVLYDRLIEILDDELEVGKGSGQLDGNEAVRTANIDHRSRRFA</sequence>